<keyword evidence="1" id="KW-1133">Transmembrane helix</keyword>
<keyword evidence="2" id="KW-0732">Signal</keyword>
<keyword evidence="1" id="KW-0812">Transmembrane</keyword>
<dbReference type="VEuPathDB" id="TrichDB:TVAG_438190"/>
<reference evidence="3" key="1">
    <citation type="submission" date="2006-10" db="EMBL/GenBank/DDBJ databases">
        <authorList>
            <person name="Amadeo P."/>
            <person name="Zhao Q."/>
            <person name="Wortman J."/>
            <person name="Fraser-Liggett C."/>
            <person name="Carlton J."/>
        </authorList>
    </citation>
    <scope>NUCLEOTIDE SEQUENCE</scope>
    <source>
        <strain evidence="3">G3</strain>
    </source>
</reference>
<dbReference type="VEuPathDB" id="TrichDB:TVAGG3_0672530"/>
<sequence>MILICLFFLFTDTKENGFTPPNNLDAIEDSKTHNLSQEKQNKKELKNFVSEISTKYQYDDSPSKSFYQNSFNSSVDFTNVDISICQCTFINISRINASGGPIFINSPERSVVLNSSIFRSCYSSTGASGGKINANSAKLFGNCFLSCHTNPTERVQPIDITCKDGYLYHLNIHKCGLSPDACGITAFQFKCSLNNFKVQHLNITNNFLNGAGCFIKHVDTKNCATIFVNLVQNVGINSSMVGEGLTWNSILTSKTNYINNTVKIMFHFEASSANQITYSVFKANNFKSFLSEMRTTIMHVIQCVFDISKENLSDCIFNLCTFNDTTATTLALSEIGNGECKMTPFNFTTTPTNSKFDTKTIIMISVASFVGFIIIVILAYCIYIRFSKRRSQMQELHFTDEYFKNFSYSII</sequence>
<evidence type="ECO:0000313" key="3">
    <source>
        <dbReference type="EMBL" id="EAY02230.1"/>
    </source>
</evidence>
<accession>A2EYL7</accession>
<feature type="chain" id="PRO_5002643491" evidence="2">
    <location>
        <begin position="18"/>
        <end position="411"/>
    </location>
</feature>
<proteinExistence type="predicted"/>
<dbReference type="InParanoid" id="A2EYL7"/>
<dbReference type="RefSeq" id="XP_001314568.1">
    <property type="nucleotide sequence ID" value="XM_001314540.1"/>
</dbReference>
<evidence type="ECO:0000256" key="2">
    <source>
        <dbReference type="SAM" id="SignalP"/>
    </source>
</evidence>
<feature type="transmembrane region" description="Helical" evidence="1">
    <location>
        <begin position="361"/>
        <end position="383"/>
    </location>
</feature>
<evidence type="ECO:0000256" key="1">
    <source>
        <dbReference type="SAM" id="Phobius"/>
    </source>
</evidence>
<feature type="signal peptide" evidence="2">
    <location>
        <begin position="1"/>
        <end position="17"/>
    </location>
</feature>
<reference evidence="3" key="2">
    <citation type="journal article" date="2007" name="Science">
        <title>Draft genome sequence of the sexually transmitted pathogen Trichomonas vaginalis.</title>
        <authorList>
            <person name="Carlton J.M."/>
            <person name="Hirt R.P."/>
            <person name="Silva J.C."/>
            <person name="Delcher A.L."/>
            <person name="Schatz M."/>
            <person name="Zhao Q."/>
            <person name="Wortman J.R."/>
            <person name="Bidwell S.L."/>
            <person name="Alsmark U.C.M."/>
            <person name="Besteiro S."/>
            <person name="Sicheritz-Ponten T."/>
            <person name="Noel C.J."/>
            <person name="Dacks J.B."/>
            <person name="Foster P.G."/>
            <person name="Simillion C."/>
            <person name="Van de Peer Y."/>
            <person name="Miranda-Saavedra D."/>
            <person name="Barton G.J."/>
            <person name="Westrop G.D."/>
            <person name="Mueller S."/>
            <person name="Dessi D."/>
            <person name="Fiori P.L."/>
            <person name="Ren Q."/>
            <person name="Paulsen I."/>
            <person name="Zhang H."/>
            <person name="Bastida-Corcuera F.D."/>
            <person name="Simoes-Barbosa A."/>
            <person name="Brown M.T."/>
            <person name="Hayes R.D."/>
            <person name="Mukherjee M."/>
            <person name="Okumura C.Y."/>
            <person name="Schneider R."/>
            <person name="Smith A.J."/>
            <person name="Vanacova S."/>
            <person name="Villalvazo M."/>
            <person name="Haas B.J."/>
            <person name="Pertea M."/>
            <person name="Feldblyum T.V."/>
            <person name="Utterback T.R."/>
            <person name="Shu C.L."/>
            <person name="Osoegawa K."/>
            <person name="de Jong P.J."/>
            <person name="Hrdy I."/>
            <person name="Horvathova L."/>
            <person name="Zubacova Z."/>
            <person name="Dolezal P."/>
            <person name="Malik S.B."/>
            <person name="Logsdon J.M. Jr."/>
            <person name="Henze K."/>
            <person name="Gupta A."/>
            <person name="Wang C.C."/>
            <person name="Dunne R.L."/>
            <person name="Upcroft J.A."/>
            <person name="Upcroft P."/>
            <person name="White O."/>
            <person name="Salzberg S.L."/>
            <person name="Tang P."/>
            <person name="Chiu C.-H."/>
            <person name="Lee Y.-S."/>
            <person name="Embley T.M."/>
            <person name="Coombs G.H."/>
            <person name="Mottram J.C."/>
            <person name="Tachezy J."/>
            <person name="Fraser-Liggett C.M."/>
            <person name="Johnson P.J."/>
        </authorList>
    </citation>
    <scope>NUCLEOTIDE SEQUENCE [LARGE SCALE GENOMIC DNA]</scope>
    <source>
        <strain evidence="3">G3</strain>
    </source>
</reference>
<dbReference type="KEGG" id="tva:4760067"/>
<dbReference type="AlphaFoldDB" id="A2EYL7"/>
<evidence type="ECO:0000313" key="4">
    <source>
        <dbReference type="Proteomes" id="UP000001542"/>
    </source>
</evidence>
<organism evidence="3 4">
    <name type="scientific">Trichomonas vaginalis (strain ATCC PRA-98 / G3)</name>
    <dbReference type="NCBI Taxonomy" id="412133"/>
    <lineage>
        <taxon>Eukaryota</taxon>
        <taxon>Metamonada</taxon>
        <taxon>Parabasalia</taxon>
        <taxon>Trichomonadida</taxon>
        <taxon>Trichomonadidae</taxon>
        <taxon>Trichomonas</taxon>
    </lineage>
</organism>
<protein>
    <submittedName>
        <fullName evidence="3">Uncharacterized protein</fullName>
    </submittedName>
</protein>
<gene>
    <name evidence="3" type="ORF">TVAG_438190</name>
</gene>
<dbReference type="Proteomes" id="UP000001542">
    <property type="component" value="Unassembled WGS sequence"/>
</dbReference>
<keyword evidence="4" id="KW-1185">Reference proteome</keyword>
<name>A2EYL7_TRIV3</name>
<keyword evidence="1" id="KW-0472">Membrane</keyword>
<dbReference type="EMBL" id="DS113542">
    <property type="protein sequence ID" value="EAY02230.1"/>
    <property type="molecule type" value="Genomic_DNA"/>
</dbReference>
<dbReference type="SMR" id="A2EYL7"/>